<dbReference type="PANTHER" id="PTHR46483">
    <property type="entry name" value="PHOSPHOLIPASE A1 PLIP2, CHLOROPLASTIC"/>
    <property type="match status" value="1"/>
</dbReference>
<dbReference type="InterPro" id="IPR029058">
    <property type="entry name" value="AB_hydrolase_fold"/>
</dbReference>
<sequence length="685" mass="76715">MACASMTIPSSPATTMGAKGVFIEHNGLRRSDSSKDLRNQAILRRSVSENHLCHSVSRIHAASMQPKLKSSRSFGIFPFQISGSLIPKSLRSFLFDPETSKDMDMNVTTVESSAESSEEDEVKRANWVETLLEIRSYWKNRQQKGDIDGDEICDAEENGDCNFDGDEDLCTVDYDLEEGEEEMKYNRETFSRFLVHVPWSDTKLFSKLAFLCNMAYVIPEIKAKDLRRSYGLRFVTSSLEKKADAAAIKAKLDQDSTRLTVDSLDKSKLDETSDSEQKKRALRTSVYEIAASAACYVQSRRKNNLSCSPEIQDMGEGTEEEEEETSSRVYKSEVAAAVAASTMTAVVAAGEKEKQKAANALQSLHSSPCEWFVCDDLSTYTRCFVIQGSDSLASWQANLFFEPSKFEETEVLVHRGIYEAAKGIYEQFMPEIVEHLATHGERAKFQFTGHSLGGSLSLLVNLMLLTRKVVKPSALRPVVTFGSPFVFCGGQKILNDLGLDDNHVHNVMMHRDIVPRAFSCNYPNHVAQILKRLNGSFRSHPCLIKNKLLYSPLGKLFILQPDEKSSPPHPFLPPGSALYALDKTQYGYTTAVLKAFLNCPHPLETLSDPTAYGSEGTILRDHDSSNYLKAVNRVLRQNTQVVAHKIIKERNILWPLLTSPSPHSWNHENSLESSMLAIKEMMIIK</sequence>
<dbReference type="AlphaFoldDB" id="A0A2C9VSM7"/>
<accession>A0A2C9VSM7</accession>
<dbReference type="GO" id="GO:0008970">
    <property type="term" value="F:phospholipase A1 activity"/>
    <property type="evidence" value="ECO:0007669"/>
    <property type="project" value="InterPro"/>
</dbReference>
<evidence type="ECO:0000313" key="4">
    <source>
        <dbReference type="EMBL" id="OAY49031.1"/>
    </source>
</evidence>
<dbReference type="InterPro" id="IPR043367">
    <property type="entry name" value="PLIP1/2/3"/>
</dbReference>
<gene>
    <name evidence="4" type="ORF">MANES_05G024200v8</name>
</gene>
<evidence type="ECO:0000259" key="3">
    <source>
        <dbReference type="Pfam" id="PF01764"/>
    </source>
</evidence>
<dbReference type="Gramene" id="Manes.05G024200.3.v8.1">
    <property type="protein sequence ID" value="Manes.05G024200.3.v8.1.CDS"/>
    <property type="gene ID" value="Manes.05G024200.v8.1"/>
</dbReference>
<dbReference type="PANTHER" id="PTHR46483:SF1">
    <property type="entry name" value="PHOSPHOLIPASE A1 PLIP1, CHLOROPLASTIC"/>
    <property type="match status" value="1"/>
</dbReference>
<dbReference type="Gene3D" id="3.40.50.1820">
    <property type="entry name" value="alpha/beta hydrolase"/>
    <property type="match status" value="1"/>
</dbReference>
<dbReference type="STRING" id="3983.A0A2C9VSM7"/>
<dbReference type="CDD" id="cd00519">
    <property type="entry name" value="Lipase_3"/>
    <property type="match status" value="1"/>
</dbReference>
<proteinExistence type="predicted"/>
<dbReference type="EMBL" id="CM004391">
    <property type="protein sequence ID" value="OAY49031.1"/>
    <property type="molecule type" value="Genomic_DNA"/>
</dbReference>
<dbReference type="InterPro" id="IPR002921">
    <property type="entry name" value="Fungal_lipase-type"/>
</dbReference>
<feature type="region of interest" description="Disordered" evidence="2">
    <location>
        <begin position="307"/>
        <end position="327"/>
    </location>
</feature>
<feature type="domain" description="Fungal lipase-type" evidence="3">
    <location>
        <begin position="384"/>
        <end position="521"/>
    </location>
</feature>
<dbReference type="SUPFAM" id="SSF53474">
    <property type="entry name" value="alpha/beta-Hydrolases"/>
    <property type="match status" value="1"/>
</dbReference>
<comment type="caution">
    <text evidence="4">The sequence shown here is derived from an EMBL/GenBank/DDBJ whole genome shotgun (WGS) entry which is preliminary data.</text>
</comment>
<reference evidence="5" key="1">
    <citation type="journal article" date="2016" name="Nat. Biotechnol.">
        <title>Sequencing wild and cultivated cassava and related species reveals extensive interspecific hybridization and genetic diversity.</title>
        <authorList>
            <person name="Bredeson J.V."/>
            <person name="Lyons J.B."/>
            <person name="Prochnik S.E."/>
            <person name="Wu G.A."/>
            <person name="Ha C.M."/>
            <person name="Edsinger-Gonzales E."/>
            <person name="Grimwood J."/>
            <person name="Schmutz J."/>
            <person name="Rabbi I.Y."/>
            <person name="Egesi C."/>
            <person name="Nauluvula P."/>
            <person name="Lebot V."/>
            <person name="Ndunguru J."/>
            <person name="Mkamilo G."/>
            <person name="Bart R.S."/>
            <person name="Setter T.L."/>
            <person name="Gleadow R.M."/>
            <person name="Kulakow P."/>
            <person name="Ferguson M.E."/>
            <person name="Rounsley S."/>
            <person name="Rokhsar D.S."/>
        </authorList>
    </citation>
    <scope>NUCLEOTIDE SEQUENCE [LARGE SCALE GENOMIC DNA]</scope>
    <source>
        <strain evidence="5">cv. AM560-2</strain>
    </source>
</reference>
<keyword evidence="5" id="KW-1185">Reference proteome</keyword>
<name>A0A2C9VSM7_MANES</name>
<organism evidence="4 5">
    <name type="scientific">Manihot esculenta</name>
    <name type="common">Cassava</name>
    <name type="synonym">Jatropha manihot</name>
    <dbReference type="NCBI Taxonomy" id="3983"/>
    <lineage>
        <taxon>Eukaryota</taxon>
        <taxon>Viridiplantae</taxon>
        <taxon>Streptophyta</taxon>
        <taxon>Embryophyta</taxon>
        <taxon>Tracheophyta</taxon>
        <taxon>Spermatophyta</taxon>
        <taxon>Magnoliopsida</taxon>
        <taxon>eudicotyledons</taxon>
        <taxon>Gunneridae</taxon>
        <taxon>Pentapetalae</taxon>
        <taxon>rosids</taxon>
        <taxon>fabids</taxon>
        <taxon>Malpighiales</taxon>
        <taxon>Euphorbiaceae</taxon>
        <taxon>Crotonoideae</taxon>
        <taxon>Manihoteae</taxon>
        <taxon>Manihot</taxon>
    </lineage>
</organism>
<evidence type="ECO:0000313" key="5">
    <source>
        <dbReference type="Proteomes" id="UP000091857"/>
    </source>
</evidence>
<evidence type="ECO:0000256" key="2">
    <source>
        <dbReference type="SAM" id="MobiDB-lite"/>
    </source>
</evidence>
<dbReference type="GO" id="GO:0006629">
    <property type="term" value="P:lipid metabolic process"/>
    <property type="evidence" value="ECO:0007669"/>
    <property type="project" value="InterPro"/>
</dbReference>
<dbReference type="Proteomes" id="UP000091857">
    <property type="component" value="Chromosome 5"/>
</dbReference>
<keyword evidence="1" id="KW-0378">Hydrolase</keyword>
<protein>
    <recommendedName>
        <fullName evidence="3">Fungal lipase-type domain-containing protein</fullName>
    </recommendedName>
</protein>
<evidence type="ECO:0000256" key="1">
    <source>
        <dbReference type="ARBA" id="ARBA00022801"/>
    </source>
</evidence>
<dbReference type="Pfam" id="PF01764">
    <property type="entry name" value="Lipase_3"/>
    <property type="match status" value="1"/>
</dbReference>